<comment type="caution">
    <text evidence="2">The sequence shown here is derived from an EMBL/GenBank/DDBJ whole genome shotgun (WGS) entry which is preliminary data.</text>
</comment>
<dbReference type="OrthoDB" id="1027015at2"/>
<dbReference type="Gene3D" id="2.60.40.10">
    <property type="entry name" value="Immunoglobulins"/>
    <property type="match status" value="3"/>
</dbReference>
<dbReference type="PROSITE" id="PS51257">
    <property type="entry name" value="PROKAR_LIPOPROTEIN"/>
    <property type="match status" value="1"/>
</dbReference>
<feature type="domain" description="BACON" evidence="1">
    <location>
        <begin position="254"/>
        <end position="316"/>
    </location>
</feature>
<evidence type="ECO:0000313" key="2">
    <source>
        <dbReference type="EMBL" id="GCB33513.1"/>
    </source>
</evidence>
<reference evidence="2 3" key="1">
    <citation type="submission" date="2018-10" db="EMBL/GenBank/DDBJ databases">
        <title>Draft Genome Sequence of Bacteroides sp. KCTC 15687.</title>
        <authorList>
            <person name="Yu S.Y."/>
            <person name="Kim J.S."/>
            <person name="Oh B.S."/>
            <person name="Park S.H."/>
            <person name="Kang S.W."/>
            <person name="Park J.E."/>
            <person name="Choi S.H."/>
            <person name="Han K.I."/>
            <person name="Lee K.C."/>
            <person name="Eom M.K."/>
            <person name="Suh M.K."/>
            <person name="Lee D.H."/>
            <person name="Yoon H."/>
            <person name="Kim B."/>
            <person name="Yang S.J."/>
            <person name="Lee J.S."/>
            <person name="Lee J.H."/>
        </authorList>
    </citation>
    <scope>NUCLEOTIDE SEQUENCE [LARGE SCALE GENOMIC DNA]</scope>
    <source>
        <strain evidence="2 3">KCTC 15687</strain>
    </source>
</reference>
<dbReference type="AlphaFoldDB" id="A0A401LPV2"/>
<organism evidence="2 3">
    <name type="scientific">Bacteroides faecalis</name>
    <dbReference type="NCBI Taxonomy" id="2447885"/>
    <lineage>
        <taxon>Bacteria</taxon>
        <taxon>Pseudomonadati</taxon>
        <taxon>Bacteroidota</taxon>
        <taxon>Bacteroidia</taxon>
        <taxon>Bacteroidales</taxon>
        <taxon>Bacteroidaceae</taxon>
        <taxon>Bacteroides</taxon>
    </lineage>
</organism>
<name>A0A401LPV2_9BACE</name>
<evidence type="ECO:0000313" key="3">
    <source>
        <dbReference type="Proteomes" id="UP000288079"/>
    </source>
</evidence>
<gene>
    <name evidence="2" type="ORF">KGMB02408_04580</name>
</gene>
<dbReference type="CDD" id="cd14948">
    <property type="entry name" value="BACON"/>
    <property type="match status" value="3"/>
</dbReference>
<dbReference type="RefSeq" id="WP_125039846.1">
    <property type="nucleotide sequence ID" value="NZ_BHWB01000001.1"/>
</dbReference>
<dbReference type="InterPro" id="IPR024361">
    <property type="entry name" value="BACON"/>
</dbReference>
<dbReference type="Proteomes" id="UP000288079">
    <property type="component" value="Unassembled WGS sequence"/>
</dbReference>
<keyword evidence="3" id="KW-1185">Reference proteome</keyword>
<protein>
    <recommendedName>
        <fullName evidence="1">BACON domain-containing protein</fullName>
    </recommendedName>
</protein>
<dbReference type="Pfam" id="PF13004">
    <property type="entry name" value="BACON"/>
    <property type="match status" value="3"/>
</dbReference>
<accession>A0A401LPV2</accession>
<feature type="domain" description="BACON" evidence="1">
    <location>
        <begin position="163"/>
        <end position="207"/>
    </location>
</feature>
<evidence type="ECO:0000259" key="1">
    <source>
        <dbReference type="Pfam" id="PF13004"/>
    </source>
</evidence>
<feature type="domain" description="BACON" evidence="1">
    <location>
        <begin position="70"/>
        <end position="128"/>
    </location>
</feature>
<proteinExistence type="predicted"/>
<sequence length="496" mass="55748">MKSIIQRIVFWSFPLFTFLVTFPLFQSCKDDEAEKWVDLRYRVEQDSYTIKADGTEQVSFQVKSTDPWEVFGSNHENWYIISPATGEAGKTYDITITCKENTELDDRTDVINIKSDYWTGKQFVITQKGTAYLNVEGIELINQEGDAETFDVLSNQKWTAKVTDGSVWLSIKSGTSGELNGQITVEATPNTGEQRKGEVTIYDRHGEIAQIVECTQDGVVLNPETPENGKWFKMYEQAQTLTIHVESNAEWNVSKENEADDVWYNFEKTSFNGNGDIVINVNEHTGTSVRTGIILLTTKADEGATPLVKTIKIKQANPQRAEVHNVDQVLTGAYYGPSDLSVGHYNFYFEPFGSANLNLFIMWKGQADDGGNAELRFHIEGQKTVLSTRPWNGDVYNENSGHTVDTSKPNVLSFEIREAIDATDPTKSWIYSEWILNDVIIGKATSDGITDANGTTDTYKVPFERTKVGTSFEMSASKGSIEFTKWEYIAPLVWGD</sequence>
<dbReference type="InterPro" id="IPR013783">
    <property type="entry name" value="Ig-like_fold"/>
</dbReference>
<dbReference type="EMBL" id="BHWB01000001">
    <property type="protein sequence ID" value="GCB33513.1"/>
    <property type="molecule type" value="Genomic_DNA"/>
</dbReference>